<protein>
    <recommendedName>
        <fullName evidence="7">Pentatricopeptide repeat-containing protein</fullName>
    </recommendedName>
</protein>
<dbReference type="Pfam" id="PF13041">
    <property type="entry name" value="PPR_2"/>
    <property type="match status" value="5"/>
</dbReference>
<dbReference type="FunFam" id="1.25.40.10:FF:000488">
    <property type="entry name" value="Pentatricopeptide repeat-containing protein, mitochondrial"/>
    <property type="match status" value="1"/>
</dbReference>
<feature type="repeat" description="PPR" evidence="4">
    <location>
        <begin position="55"/>
        <end position="89"/>
    </location>
</feature>
<dbReference type="NCBIfam" id="TIGR00756">
    <property type="entry name" value="PPR"/>
    <property type="match status" value="6"/>
</dbReference>
<keyword evidence="2" id="KW-0677">Repeat</keyword>
<reference evidence="5 6" key="1">
    <citation type="journal article" date="2021" name="Hortic Res">
        <title>Chromosome-scale assembly of the Dendrobium chrysotoxum genome enhances the understanding of orchid evolution.</title>
        <authorList>
            <person name="Zhang Y."/>
            <person name="Zhang G.Q."/>
            <person name="Zhang D."/>
            <person name="Liu X.D."/>
            <person name="Xu X.Y."/>
            <person name="Sun W.H."/>
            <person name="Yu X."/>
            <person name="Zhu X."/>
            <person name="Wang Z.W."/>
            <person name="Zhao X."/>
            <person name="Zhong W.Y."/>
            <person name="Chen H."/>
            <person name="Yin W.L."/>
            <person name="Huang T."/>
            <person name="Niu S.C."/>
            <person name="Liu Z.J."/>
        </authorList>
    </citation>
    <scope>NUCLEOTIDE SEQUENCE [LARGE SCALE GENOMIC DNA]</scope>
    <source>
        <strain evidence="5">Lindl</strain>
    </source>
</reference>
<evidence type="ECO:0000313" key="5">
    <source>
        <dbReference type="EMBL" id="KAH0470192.1"/>
    </source>
</evidence>
<feature type="repeat" description="PPR" evidence="4">
    <location>
        <begin position="595"/>
        <end position="629"/>
    </location>
</feature>
<feature type="repeat" description="PPR" evidence="4">
    <location>
        <begin position="292"/>
        <end position="326"/>
    </location>
</feature>
<evidence type="ECO:0000256" key="4">
    <source>
        <dbReference type="PROSITE-ProRule" id="PRU00708"/>
    </source>
</evidence>
<evidence type="ECO:0000256" key="3">
    <source>
        <dbReference type="ARBA" id="ARBA00022946"/>
    </source>
</evidence>
<dbReference type="Proteomes" id="UP000775213">
    <property type="component" value="Unassembled WGS sequence"/>
</dbReference>
<feature type="repeat" description="PPR" evidence="4">
    <location>
        <begin position="494"/>
        <end position="528"/>
    </location>
</feature>
<feature type="repeat" description="PPR" evidence="4">
    <location>
        <begin position="393"/>
        <end position="427"/>
    </location>
</feature>
<dbReference type="FunFam" id="1.25.40.10:FF:000353">
    <property type="entry name" value="Pentatricopeptide repeat-containing protein At4g39530"/>
    <property type="match status" value="1"/>
</dbReference>
<dbReference type="EMBL" id="JAGFBR010000002">
    <property type="protein sequence ID" value="KAH0470192.1"/>
    <property type="molecule type" value="Genomic_DNA"/>
</dbReference>
<dbReference type="InterPro" id="IPR046848">
    <property type="entry name" value="E_motif"/>
</dbReference>
<dbReference type="PANTHER" id="PTHR47926:SF527">
    <property type="entry name" value="PENTATRICOPEPTIDE REPEAT-CONTAINING PROTEIN"/>
    <property type="match status" value="1"/>
</dbReference>
<evidence type="ECO:0000256" key="2">
    <source>
        <dbReference type="ARBA" id="ARBA00022737"/>
    </source>
</evidence>
<name>A0AAV7HRA8_DENCH</name>
<dbReference type="FunFam" id="1.25.40.10:FF:000090">
    <property type="entry name" value="Pentatricopeptide repeat-containing protein, chloroplastic"/>
    <property type="match status" value="1"/>
</dbReference>
<dbReference type="GO" id="GO:0003723">
    <property type="term" value="F:RNA binding"/>
    <property type="evidence" value="ECO:0007669"/>
    <property type="project" value="InterPro"/>
</dbReference>
<gene>
    <name evidence="5" type="ORF">IEQ34_001750</name>
</gene>
<accession>A0AAV7HRA8</accession>
<dbReference type="InterPro" id="IPR011990">
    <property type="entry name" value="TPR-like_helical_dom_sf"/>
</dbReference>
<feature type="repeat" description="PPR" evidence="4">
    <location>
        <begin position="191"/>
        <end position="225"/>
    </location>
</feature>
<dbReference type="PROSITE" id="PS51375">
    <property type="entry name" value="PPR"/>
    <property type="match status" value="6"/>
</dbReference>
<dbReference type="AlphaFoldDB" id="A0AAV7HRA8"/>
<dbReference type="InterPro" id="IPR002885">
    <property type="entry name" value="PPR_rpt"/>
</dbReference>
<dbReference type="Pfam" id="PF20431">
    <property type="entry name" value="E_motif"/>
    <property type="match status" value="1"/>
</dbReference>
<sequence>MIFKFKPALSLVSSSRHCQDIIADLLQSFISSQTLQYHLLQPIHAQALVSGLQSDLFINNLLIKCYSESSLLHEACQVFDRMPQRNIISWSSIISMFTQHGEAEDALSLFSCFRRSSTFSEHPNEFILASVLRACCQSSVVIGCAFQVHGLAMKTGFLLDVFVGTALINFYSRIGRMEGAMLIFDELPIRNSVTWTAIMSGFSQTGQHDLSLMMFGEMKVAGVEPDMFVLSSLISACAATEFLEGGRQAHGYVYRRGIEMDVSINNVLVDLYCKCSKVGTGRKVFERISARNLVSWTTMIAGYMQNSYDMDALVLFTEMSRLGWRPDAFACTSVLSSCGSLMDLERGKQVHAYTMKANLWFDGYVNNALIDMYAKCDSLAHARVLFRAMNGQDVVSYNAMIEGYARHDEISEAFALFNRMRSLSLHPSLLTFVSLIGVSASFYEVDASKQVHCLIIKSGITLEPYAGSAMVDAYSKCSYLKDARKVFDETEERDVVMWNAMLFGYVQNGQGEEALKLFHQLCIVGLRPNEFTFTSVVVMASFFASLFHGSQFHAQIIKAGLEFDSHVLNALIDMYAKCGSIEDAQTLFKAENERDVACWNSMISRCAQHGHSEEALRIFDLMLGKKMIPNYVTFVGLLTACCHAGLVEEGLSHFCAMKHDFGIEPGMEHYASVVNLLGCAGRLLEAKEFIEQMPIKPGAAVWRSLLSACRVYGDAELGRHAARKAISLDSNNSGSHVLMSNILASKGMWEEVEMIRERMDQIGTVKEPGYSWIEVKKEAHVFIAKGWEHQESDMIYSMLDSLTLMIKVFGYVPCTAKSLMNDRNVEIVGNIS</sequence>
<dbReference type="GO" id="GO:0009451">
    <property type="term" value="P:RNA modification"/>
    <property type="evidence" value="ECO:0007669"/>
    <property type="project" value="InterPro"/>
</dbReference>
<evidence type="ECO:0008006" key="7">
    <source>
        <dbReference type="Google" id="ProtNLM"/>
    </source>
</evidence>
<evidence type="ECO:0000256" key="1">
    <source>
        <dbReference type="ARBA" id="ARBA00006643"/>
    </source>
</evidence>
<keyword evidence="6" id="KW-1185">Reference proteome</keyword>
<dbReference type="FunFam" id="1.25.40.10:FF:000361">
    <property type="entry name" value="Pentatricopeptide repeat-containing protein chloroplastic"/>
    <property type="match status" value="1"/>
</dbReference>
<organism evidence="5 6">
    <name type="scientific">Dendrobium chrysotoxum</name>
    <name type="common">Orchid</name>
    <dbReference type="NCBI Taxonomy" id="161865"/>
    <lineage>
        <taxon>Eukaryota</taxon>
        <taxon>Viridiplantae</taxon>
        <taxon>Streptophyta</taxon>
        <taxon>Embryophyta</taxon>
        <taxon>Tracheophyta</taxon>
        <taxon>Spermatophyta</taxon>
        <taxon>Magnoliopsida</taxon>
        <taxon>Liliopsida</taxon>
        <taxon>Asparagales</taxon>
        <taxon>Orchidaceae</taxon>
        <taxon>Epidendroideae</taxon>
        <taxon>Malaxideae</taxon>
        <taxon>Dendrobiinae</taxon>
        <taxon>Dendrobium</taxon>
    </lineage>
</organism>
<comment type="similarity">
    <text evidence="1">Belongs to the PPR family. PCMP-H subfamily.</text>
</comment>
<evidence type="ECO:0000313" key="6">
    <source>
        <dbReference type="Proteomes" id="UP000775213"/>
    </source>
</evidence>
<dbReference type="InterPro" id="IPR046960">
    <property type="entry name" value="PPR_At4g14850-like_plant"/>
</dbReference>
<dbReference type="Pfam" id="PF01535">
    <property type="entry name" value="PPR"/>
    <property type="match status" value="4"/>
</dbReference>
<dbReference type="PANTHER" id="PTHR47926">
    <property type="entry name" value="PENTATRICOPEPTIDE REPEAT-CONTAINING PROTEIN"/>
    <property type="match status" value="1"/>
</dbReference>
<proteinExistence type="inferred from homology"/>
<dbReference type="Gene3D" id="1.25.40.10">
    <property type="entry name" value="Tetratricopeptide repeat domain"/>
    <property type="match status" value="7"/>
</dbReference>
<dbReference type="FunFam" id="1.25.40.10:FF:000381">
    <property type="entry name" value="Pentatricopeptide repeat-containing protein"/>
    <property type="match status" value="2"/>
</dbReference>
<comment type="caution">
    <text evidence="5">The sequence shown here is derived from an EMBL/GenBank/DDBJ whole genome shotgun (WGS) entry which is preliminary data.</text>
</comment>
<keyword evidence="3" id="KW-0809">Transit peptide</keyword>